<comment type="caution">
    <text evidence="2">The sequence shown here is derived from an EMBL/GenBank/DDBJ whole genome shotgun (WGS) entry which is preliminary data.</text>
</comment>
<reference evidence="3" key="1">
    <citation type="submission" date="2016-11" db="EMBL/GenBank/DDBJ databases">
        <title>Trade-off between light-utilization and light-protection in marine flavobacteria.</title>
        <authorList>
            <person name="Kumagai Y."/>
            <person name="Yoshizawa S."/>
            <person name="Kogure K."/>
        </authorList>
    </citation>
    <scope>NUCLEOTIDE SEQUENCE [LARGE SCALE GENOMIC DNA]</scope>
    <source>
        <strain evidence="3">SG-18</strain>
    </source>
</reference>
<evidence type="ECO:0008006" key="4">
    <source>
        <dbReference type="Google" id="ProtNLM"/>
    </source>
</evidence>
<evidence type="ECO:0000256" key="1">
    <source>
        <dbReference type="SAM" id="SignalP"/>
    </source>
</evidence>
<proteinExistence type="predicted"/>
<evidence type="ECO:0000313" key="3">
    <source>
        <dbReference type="Proteomes" id="UP000239366"/>
    </source>
</evidence>
<dbReference type="OrthoDB" id="988035at2"/>
<keyword evidence="3" id="KW-1185">Reference proteome</keyword>
<feature type="chain" id="PRO_5015641607" description="Transglutaminase-like domain-containing protein" evidence="1">
    <location>
        <begin position="19"/>
        <end position="276"/>
    </location>
</feature>
<evidence type="ECO:0000313" key="2">
    <source>
        <dbReference type="EMBL" id="PQJ16108.1"/>
    </source>
</evidence>
<dbReference type="RefSeq" id="WP_105001777.1">
    <property type="nucleotide sequence ID" value="NZ_MQVX01000001.1"/>
</dbReference>
<protein>
    <recommendedName>
        <fullName evidence="4">Transglutaminase-like domain-containing protein</fullName>
    </recommendedName>
</protein>
<keyword evidence="1" id="KW-0732">Signal</keyword>
<sequence length="276" mass="31952">MKYSLFGALMALSFGLYAQRNYTANDHVRYTIDEVGDEYQIQYTFKDHRNALCRISWKLDKAQTDKDIAVFGIPKSMFEPYADRPEVRARRHRIMARGLFKVEKNTVMVDKSAMINTYREYTQVLAEWMIDYLRTYYVDNRMNRIRLAMAFVQDIPYAIPNDIDPNWYYGGVISTPNILTCGFGDCDTKAILFAGILCHLINPGDIRFAGEPGHMYTLIKASPNDFTTDDKIAYYQLPDGMYFVAETAGPGRLDFGEEGNLEYSYATVERVYFERE</sequence>
<gene>
    <name evidence="2" type="ORF">BST99_10570</name>
</gene>
<organism evidence="2 3">
    <name type="scientific">Aureicoccus marinus</name>
    <dbReference type="NCBI Taxonomy" id="754435"/>
    <lineage>
        <taxon>Bacteria</taxon>
        <taxon>Pseudomonadati</taxon>
        <taxon>Bacteroidota</taxon>
        <taxon>Flavobacteriia</taxon>
        <taxon>Flavobacteriales</taxon>
        <taxon>Flavobacteriaceae</taxon>
        <taxon>Aureicoccus</taxon>
    </lineage>
</organism>
<accession>A0A2S7T964</accession>
<dbReference type="AlphaFoldDB" id="A0A2S7T964"/>
<name>A0A2S7T964_9FLAO</name>
<dbReference type="EMBL" id="MQVX01000001">
    <property type="protein sequence ID" value="PQJ16108.1"/>
    <property type="molecule type" value="Genomic_DNA"/>
</dbReference>
<feature type="signal peptide" evidence="1">
    <location>
        <begin position="1"/>
        <end position="18"/>
    </location>
</feature>
<dbReference type="Proteomes" id="UP000239366">
    <property type="component" value="Unassembled WGS sequence"/>
</dbReference>